<accession>A0ABZ0PKZ4</accession>
<gene>
    <name evidence="1" type="ORF">R9Z33_05945</name>
</gene>
<proteinExistence type="predicted"/>
<dbReference type="RefSeq" id="WP_318650385.1">
    <property type="nucleotide sequence ID" value="NZ_CP137852.1"/>
</dbReference>
<evidence type="ECO:0000313" key="1">
    <source>
        <dbReference type="EMBL" id="WPB86413.1"/>
    </source>
</evidence>
<organism evidence="1 2">
    <name type="scientific">Sediminicoccus rosea</name>
    <dbReference type="NCBI Taxonomy" id="1225128"/>
    <lineage>
        <taxon>Bacteria</taxon>
        <taxon>Pseudomonadati</taxon>
        <taxon>Pseudomonadota</taxon>
        <taxon>Alphaproteobacteria</taxon>
        <taxon>Acetobacterales</taxon>
        <taxon>Roseomonadaceae</taxon>
        <taxon>Sediminicoccus</taxon>
    </lineage>
</organism>
<evidence type="ECO:0000313" key="2">
    <source>
        <dbReference type="Proteomes" id="UP001305521"/>
    </source>
</evidence>
<protein>
    <submittedName>
        <fullName evidence="1">Uncharacterized protein</fullName>
    </submittedName>
</protein>
<name>A0ABZ0PKZ4_9PROT</name>
<dbReference type="Proteomes" id="UP001305521">
    <property type="component" value="Chromosome"/>
</dbReference>
<reference evidence="1 2" key="1">
    <citation type="submission" date="2023-11" db="EMBL/GenBank/DDBJ databases">
        <title>Arctic aerobic anoxygenic photoheterotroph Sediminicoccus rosea KRV36 adapts its photosynthesis to long days of polar summer.</title>
        <authorList>
            <person name="Tomasch J."/>
            <person name="Kopejtka K."/>
            <person name="Bily T."/>
            <person name="Gardiner A.T."/>
            <person name="Gardian Z."/>
            <person name="Shivaramu S."/>
            <person name="Koblizek M."/>
            <person name="Engelhardt F."/>
            <person name="Kaftan D."/>
        </authorList>
    </citation>
    <scope>NUCLEOTIDE SEQUENCE [LARGE SCALE GENOMIC DNA]</scope>
    <source>
        <strain evidence="1 2">R-30</strain>
    </source>
</reference>
<keyword evidence="2" id="KW-1185">Reference proteome</keyword>
<sequence length="198" mass="20971">MPDDIRPIMGAFEHNHGVAGEGPLPVLATRPDGFLDALHHDFDSLADAPGAYGFEGAEPLLEAVDGGQLQAAFITPGEMRPGLKATYQDRRPHVVLFRDTGADGDGPAGFPLAGAAIRWGYGVAICTAPMDEERAGFILAFAERLQRAVAVMTTPEWAADWASFAAASAAPRALRCVTLREGEALPAIKAPSPKRGRR</sequence>
<dbReference type="EMBL" id="CP137852">
    <property type="protein sequence ID" value="WPB86413.1"/>
    <property type="molecule type" value="Genomic_DNA"/>
</dbReference>